<dbReference type="InParanoid" id="A0A341BXA2"/>
<reference evidence="7" key="1">
    <citation type="submission" date="2025-08" db="UniProtKB">
        <authorList>
            <consortium name="RefSeq"/>
        </authorList>
    </citation>
    <scope>IDENTIFICATION</scope>
    <source>
        <tissue evidence="7">Meat</tissue>
    </source>
</reference>
<dbReference type="GO" id="GO:1901605">
    <property type="term" value="P:alpha-amino acid metabolic process"/>
    <property type="evidence" value="ECO:0007669"/>
    <property type="project" value="TreeGrafter"/>
</dbReference>
<protein>
    <submittedName>
        <fullName evidence="7">Kynurenine/alpha-aminoadipate aminotransferase, mitochondrial-like</fullName>
    </submittedName>
</protein>
<dbReference type="PANTHER" id="PTHR42790">
    <property type="entry name" value="AMINOTRANSFERASE"/>
    <property type="match status" value="1"/>
</dbReference>
<organism evidence="6 7">
    <name type="scientific">Neophocaena asiaeorientalis asiaeorientalis</name>
    <name type="common">Yangtze finless porpoise</name>
    <name type="synonym">Neophocaena phocaenoides subsp. asiaeorientalis</name>
    <dbReference type="NCBI Taxonomy" id="1706337"/>
    <lineage>
        <taxon>Eukaryota</taxon>
        <taxon>Metazoa</taxon>
        <taxon>Chordata</taxon>
        <taxon>Craniata</taxon>
        <taxon>Vertebrata</taxon>
        <taxon>Euteleostomi</taxon>
        <taxon>Mammalia</taxon>
        <taxon>Eutheria</taxon>
        <taxon>Laurasiatheria</taxon>
        <taxon>Artiodactyla</taxon>
        <taxon>Whippomorpha</taxon>
        <taxon>Cetacea</taxon>
        <taxon>Odontoceti</taxon>
        <taxon>Phocoenidae</taxon>
        <taxon>Neophocaena</taxon>
    </lineage>
</organism>
<dbReference type="KEGG" id="nasi:112403186"/>
<dbReference type="InterPro" id="IPR004839">
    <property type="entry name" value="Aminotransferase_I/II_large"/>
</dbReference>
<proteinExistence type="predicted"/>
<feature type="domain" description="Aminotransferase class I/classII large" evidence="5">
    <location>
        <begin position="125"/>
        <end position="271"/>
    </location>
</feature>
<dbReference type="Pfam" id="PF00155">
    <property type="entry name" value="Aminotran_1_2"/>
    <property type="match status" value="2"/>
</dbReference>
<dbReference type="InterPro" id="IPR015424">
    <property type="entry name" value="PyrdxlP-dep_Trfase"/>
</dbReference>
<dbReference type="InterPro" id="IPR015421">
    <property type="entry name" value="PyrdxlP-dep_Trfase_major"/>
</dbReference>
<dbReference type="STRING" id="1706337.A0A341BXA2"/>
<evidence type="ECO:0000256" key="2">
    <source>
        <dbReference type="ARBA" id="ARBA00022576"/>
    </source>
</evidence>
<dbReference type="PANTHER" id="PTHR42790:SF19">
    <property type="entry name" value="KYNURENINE_ALPHA-AMINOADIPATE AMINOTRANSFERASE, MITOCHONDRIAL"/>
    <property type="match status" value="1"/>
</dbReference>
<dbReference type="Gene3D" id="3.90.1150.10">
    <property type="entry name" value="Aspartate Aminotransferase, domain 1"/>
    <property type="match status" value="1"/>
</dbReference>
<gene>
    <name evidence="7" type="primary">LOC112403186</name>
</gene>
<evidence type="ECO:0000313" key="6">
    <source>
        <dbReference type="Proteomes" id="UP000252040"/>
    </source>
</evidence>
<accession>A0A341BXA2</accession>
<keyword evidence="3" id="KW-0808">Transferase</keyword>
<evidence type="ECO:0000259" key="5">
    <source>
        <dbReference type="Pfam" id="PF00155"/>
    </source>
</evidence>
<dbReference type="CDD" id="cd00609">
    <property type="entry name" value="AAT_like"/>
    <property type="match status" value="1"/>
</dbReference>
<evidence type="ECO:0000256" key="1">
    <source>
        <dbReference type="ARBA" id="ARBA00001933"/>
    </source>
</evidence>
<dbReference type="InterPro" id="IPR050859">
    <property type="entry name" value="Class-I_PLP-dep_aminotransf"/>
</dbReference>
<name>A0A341BXA2_NEOAA</name>
<dbReference type="SUPFAM" id="SSF53383">
    <property type="entry name" value="PLP-dependent transferases"/>
    <property type="match status" value="1"/>
</dbReference>
<dbReference type="AlphaFoldDB" id="A0A341BXA2"/>
<dbReference type="GO" id="GO:0030170">
    <property type="term" value="F:pyridoxal phosphate binding"/>
    <property type="evidence" value="ECO:0007669"/>
    <property type="project" value="InterPro"/>
</dbReference>
<dbReference type="FunFam" id="3.90.1150.10:FF:000166">
    <property type="entry name" value="Kynurenine/alpha-aminoadipate aminotransferase, mitochondrial"/>
    <property type="match status" value="1"/>
</dbReference>
<evidence type="ECO:0000256" key="4">
    <source>
        <dbReference type="ARBA" id="ARBA00022898"/>
    </source>
</evidence>
<dbReference type="InterPro" id="IPR015422">
    <property type="entry name" value="PyrdxlP-dep_Trfase_small"/>
</dbReference>
<dbReference type="Proteomes" id="UP000252040">
    <property type="component" value="Unplaced"/>
</dbReference>
<comment type="cofactor">
    <cofactor evidence="1">
        <name>pyridoxal 5'-phosphate</name>
        <dbReference type="ChEBI" id="CHEBI:597326"/>
    </cofactor>
</comment>
<evidence type="ECO:0000313" key="7">
    <source>
        <dbReference type="RefSeq" id="XP_024606307.1"/>
    </source>
</evidence>
<feature type="domain" description="Aminotransferase class I/classII large" evidence="5">
    <location>
        <begin position="4"/>
        <end position="115"/>
    </location>
</feature>
<keyword evidence="4" id="KW-0663">Pyridoxal phosphate</keyword>
<sequence length="281" mass="31784">MDMCVTCGSQEGLCKVFEMIVNPGDNILVNEPIYSGTIHALQPLGCNMINVSSDEHGIIPDSLREILSKWKPEDSKNPKKNTPKFLYTVPNGNNPAGNSLTTNRKKEIYEVFSKNVFRGCVLVLLRIGFITGPKPLIERIVLHTEVSTMHTSTFTQLLVSQLLHQWGEEGFLAHVERVIDFYRKQRDALLAAADKWLSGLAEWQVPTAGMFLWVKIKGLHDVRKLIEEKAFKKEIFMLPGYHFYLDSSAPCPYFRASFSLASPEQMDMAFQGLAQFIKESL</sequence>
<keyword evidence="6" id="KW-1185">Reference proteome</keyword>
<dbReference type="GO" id="GO:0016212">
    <property type="term" value="F:kynurenine-oxoglutarate transaminase activity"/>
    <property type="evidence" value="ECO:0007669"/>
    <property type="project" value="TreeGrafter"/>
</dbReference>
<dbReference type="Gene3D" id="3.40.640.10">
    <property type="entry name" value="Type I PLP-dependent aspartate aminotransferase-like (Major domain)"/>
    <property type="match status" value="2"/>
</dbReference>
<dbReference type="RefSeq" id="XP_024606307.1">
    <property type="nucleotide sequence ID" value="XM_024750539.1"/>
</dbReference>
<evidence type="ECO:0000256" key="3">
    <source>
        <dbReference type="ARBA" id="ARBA00022679"/>
    </source>
</evidence>
<dbReference type="GeneID" id="112403186"/>
<keyword evidence="2" id="KW-0032">Aminotransferase</keyword>